<sequence>MKKTVGQGKQWIFELLNQGNIKSTINGLLYKDRRPAGSTKEDIVINSLPMTNDFLQDGVFNVNCYVPMLSIKENGITQNVPNAPREEAITQAVYPLLENIFRPQFNLTVVNHSTFEEVEEKATYVNFRINLKAYNN</sequence>
<dbReference type="OrthoDB" id="1262402at2"/>
<dbReference type="Proteomes" id="UP000273270">
    <property type="component" value="Chromosome"/>
</dbReference>
<dbReference type="KEGG" id="ccau:EG346_16900"/>
<dbReference type="RefSeq" id="WP_123880202.1">
    <property type="nucleotide sequence ID" value="NZ_CP033920.1"/>
</dbReference>
<name>A0A376DTV5_CHRCU</name>
<evidence type="ECO:0000313" key="1">
    <source>
        <dbReference type="EMBL" id="AZA49755.1"/>
    </source>
</evidence>
<accession>A0A376DTV5</accession>
<dbReference type="EMBL" id="CP033920">
    <property type="protein sequence ID" value="AZA49755.1"/>
    <property type="molecule type" value="Genomic_DNA"/>
</dbReference>
<evidence type="ECO:0000313" key="3">
    <source>
        <dbReference type="Proteomes" id="UP000255224"/>
    </source>
</evidence>
<accession>A0A3G6M8P8</accession>
<keyword evidence="4" id="KW-1185">Reference proteome</keyword>
<organism evidence="2 3">
    <name type="scientific">Chryseobacterium carnipullorum</name>
    <dbReference type="NCBI Taxonomy" id="1124835"/>
    <lineage>
        <taxon>Bacteria</taxon>
        <taxon>Pseudomonadati</taxon>
        <taxon>Bacteroidota</taxon>
        <taxon>Flavobacteriia</taxon>
        <taxon>Flavobacteriales</taxon>
        <taxon>Weeksellaceae</taxon>
        <taxon>Chryseobacterium group</taxon>
        <taxon>Chryseobacterium</taxon>
    </lineage>
</organism>
<dbReference type="Proteomes" id="UP000255224">
    <property type="component" value="Unassembled WGS sequence"/>
</dbReference>
<dbReference type="AlphaFoldDB" id="A0A376DTV5"/>
<proteinExistence type="predicted"/>
<reference evidence="2 3" key="1">
    <citation type="submission" date="2018-06" db="EMBL/GenBank/DDBJ databases">
        <authorList>
            <consortium name="Pathogen Informatics"/>
            <person name="Doyle S."/>
        </authorList>
    </citation>
    <scope>NUCLEOTIDE SEQUENCE [LARGE SCALE GENOMIC DNA]</scope>
    <source>
        <strain evidence="2 3">NCTC13533</strain>
    </source>
</reference>
<gene>
    <name evidence="1" type="ORF">EG346_16900</name>
    <name evidence="2" type="ORF">NCTC13533_01928</name>
</gene>
<evidence type="ECO:0000313" key="4">
    <source>
        <dbReference type="Proteomes" id="UP000273270"/>
    </source>
</evidence>
<protein>
    <recommendedName>
        <fullName evidence="5">DUF3168 domain-containing protein</fullName>
    </recommendedName>
</protein>
<reference evidence="1" key="2">
    <citation type="submission" date="2018-11" db="EMBL/GenBank/DDBJ databases">
        <title>Proposal to divide the Flavobacteriaceae and reorganize its genera based on Amino Acid Identity values calculated from whole genome sequences.</title>
        <authorList>
            <person name="Nicholson A.C."/>
            <person name="Gulvik C.A."/>
            <person name="Whitney A.M."/>
            <person name="Humrighouse B.W."/>
            <person name="Bell M."/>
            <person name="Holmes B."/>
            <person name="Steigerwalt A."/>
            <person name="Villarma A."/>
            <person name="Sheth M."/>
            <person name="Batra D."/>
            <person name="Pryor J."/>
            <person name="Bernardet J.-F."/>
            <person name="Hugo C."/>
            <person name="Kampfer P."/>
            <person name="Newman J."/>
            <person name="Mcquiston J.R."/>
        </authorList>
    </citation>
    <scope>NUCLEOTIDE SEQUENCE [LARGE SCALE GENOMIC DNA]</scope>
    <source>
        <strain evidence="1">G0188</strain>
    </source>
</reference>
<evidence type="ECO:0008006" key="5">
    <source>
        <dbReference type="Google" id="ProtNLM"/>
    </source>
</evidence>
<evidence type="ECO:0000313" key="2">
    <source>
        <dbReference type="EMBL" id="STC95584.1"/>
    </source>
</evidence>
<dbReference type="EMBL" id="UFVQ01000003">
    <property type="protein sequence ID" value="STC95584.1"/>
    <property type="molecule type" value="Genomic_DNA"/>
</dbReference>
<reference evidence="4" key="3">
    <citation type="submission" date="2018-11" db="EMBL/GenBank/DDBJ databases">
        <title>Proposal to divide the Flavobacteriaceae and reorganize its genera based on Amino Acid Identity values calculated from whole genome sequences.</title>
        <authorList>
            <person name="Nicholson A.C."/>
            <person name="Gulvik C.A."/>
            <person name="Whitney A.M."/>
            <person name="Humrighouse B.W."/>
            <person name="Bell M."/>
            <person name="Holmes B."/>
            <person name="Steigerwalt A.G."/>
            <person name="Villarma A."/>
            <person name="Sheth M."/>
            <person name="Batra D."/>
            <person name="Pryor J."/>
            <person name="Bernardet J.-F."/>
            <person name="Hugo C."/>
            <person name="Kampfer P."/>
            <person name="Newman J."/>
            <person name="McQuiston J.R."/>
        </authorList>
    </citation>
    <scope>NUCLEOTIDE SEQUENCE [LARGE SCALE GENOMIC DNA]</scope>
    <source>
        <strain evidence="4">G0188</strain>
    </source>
</reference>